<reference evidence="3" key="1">
    <citation type="journal article" date="2015" name="J. Biotechnol.">
        <title>Complete genome sequence of Streptomyces ambofaciens ATCC 23877, the spiramycin producer.</title>
        <authorList>
            <person name="Thibessard A."/>
            <person name="Haas D."/>
            <person name="Gerbaud C."/>
            <person name="Aigle B."/>
            <person name="Lautru S."/>
            <person name="Pernodet J.L."/>
            <person name="Leblond P."/>
        </authorList>
    </citation>
    <scope>NUCLEOTIDE SEQUENCE [LARGE SCALE GENOMIC DNA]</scope>
    <source>
        <strain evidence="3">ATCC 23877 / 3486 / DSM 40053 / JCM 4204 / NBRC 12836 / NRRL B-2516</strain>
    </source>
</reference>
<gene>
    <name evidence="2" type="ORF">SAM23877_1456</name>
</gene>
<evidence type="ECO:0000313" key="3">
    <source>
        <dbReference type="Proteomes" id="UP000061018"/>
    </source>
</evidence>
<organism evidence="2 3">
    <name type="scientific">Streptomyces ambofaciens (strain ATCC 23877 / 3486 / DSM 40053 / JCM 4204 / NBRC 12836 / NRRL B-2516)</name>
    <dbReference type="NCBI Taxonomy" id="278992"/>
    <lineage>
        <taxon>Bacteria</taxon>
        <taxon>Bacillati</taxon>
        <taxon>Actinomycetota</taxon>
        <taxon>Actinomycetes</taxon>
        <taxon>Kitasatosporales</taxon>
        <taxon>Streptomycetaceae</taxon>
        <taxon>Streptomyces</taxon>
    </lineage>
</organism>
<feature type="compositionally biased region" description="Polar residues" evidence="1">
    <location>
        <begin position="53"/>
        <end position="63"/>
    </location>
</feature>
<dbReference type="AlphaFoldDB" id="A0A0K2AN54"/>
<accession>A0A0K2AN54</accession>
<name>A0A0K2AN54_STRA7</name>
<sequence>MPGGARGPGGDVTHADGTPARLAHAGACSSVAPGGRSRFRGGAGPSGGPEPLRSTTLTLPGRR</sequence>
<dbReference type="Proteomes" id="UP000061018">
    <property type="component" value="Chromosome"/>
</dbReference>
<protein>
    <submittedName>
        <fullName evidence="2">Uncharacterized protein</fullName>
    </submittedName>
</protein>
<proteinExistence type="predicted"/>
<evidence type="ECO:0000256" key="1">
    <source>
        <dbReference type="SAM" id="MobiDB-lite"/>
    </source>
</evidence>
<dbReference type="EMBL" id="CP012382">
    <property type="protein sequence ID" value="AKZ54505.1"/>
    <property type="molecule type" value="Genomic_DNA"/>
</dbReference>
<evidence type="ECO:0000313" key="2">
    <source>
        <dbReference type="EMBL" id="AKZ54505.1"/>
    </source>
</evidence>
<dbReference type="KEGG" id="samb:SAM23877_1456"/>
<feature type="region of interest" description="Disordered" evidence="1">
    <location>
        <begin position="28"/>
        <end position="63"/>
    </location>
</feature>